<sequence>MPHPAAPTSLIGAWTMSRTIDDRLKAEQSTVEGTTELALGADGRVRWSEQGSLRTGELVLAVSRVLFVELRDGEWFVTFEDGRDFHPWAPGDEVVHPCAADTYVGRVEVVDPDRWTVRWDVTGPVKDYTMRTTLTRA</sequence>
<evidence type="ECO:0000313" key="1">
    <source>
        <dbReference type="EMBL" id="QGG42263.1"/>
    </source>
</evidence>
<protein>
    <submittedName>
        <fullName evidence="1">Uncharacterized protein</fullName>
    </submittedName>
</protein>
<dbReference type="KEGG" id="aef:GEV26_13275"/>
<proteinExistence type="predicted"/>
<dbReference type="Pfam" id="PF19834">
    <property type="entry name" value="DUF6314"/>
    <property type="match status" value="1"/>
</dbReference>
<dbReference type="Proteomes" id="UP000392064">
    <property type="component" value="Chromosome"/>
</dbReference>
<organism evidence="1 2">
    <name type="scientific">Aeromicrobium yanjiei</name>
    <dbReference type="NCBI Taxonomy" id="2662028"/>
    <lineage>
        <taxon>Bacteria</taxon>
        <taxon>Bacillati</taxon>
        <taxon>Actinomycetota</taxon>
        <taxon>Actinomycetes</taxon>
        <taxon>Propionibacteriales</taxon>
        <taxon>Nocardioidaceae</taxon>
        <taxon>Aeromicrobium</taxon>
    </lineage>
</organism>
<name>A0A5Q2MKM5_9ACTN</name>
<accession>A0A5Q2MKM5</accession>
<gene>
    <name evidence="1" type="ORF">GEV26_13275</name>
</gene>
<evidence type="ECO:0000313" key="2">
    <source>
        <dbReference type="Proteomes" id="UP000392064"/>
    </source>
</evidence>
<dbReference type="RefSeq" id="WP_153653770.1">
    <property type="nucleotide sequence ID" value="NZ_CP045737.1"/>
</dbReference>
<dbReference type="InterPro" id="IPR045632">
    <property type="entry name" value="DUF6314"/>
</dbReference>
<keyword evidence="2" id="KW-1185">Reference proteome</keyword>
<dbReference type="AlphaFoldDB" id="A0A5Q2MKM5"/>
<dbReference type="EMBL" id="CP045737">
    <property type="protein sequence ID" value="QGG42263.1"/>
    <property type="molecule type" value="Genomic_DNA"/>
</dbReference>
<reference evidence="1 2" key="1">
    <citation type="submission" date="2019-11" db="EMBL/GenBank/DDBJ databases">
        <authorList>
            <person name="Li J."/>
        </authorList>
    </citation>
    <scope>NUCLEOTIDE SEQUENCE [LARGE SCALE GENOMIC DNA]</scope>
    <source>
        <strain evidence="1 2">MF47</strain>
    </source>
</reference>